<dbReference type="Gene3D" id="2.30.29.30">
    <property type="entry name" value="Pleckstrin-homology domain (PH domain)/Phosphotyrosine-binding domain (PTB)"/>
    <property type="match status" value="1"/>
</dbReference>
<dbReference type="Gene3D" id="2.30.30.40">
    <property type="entry name" value="SH3 Domains"/>
    <property type="match status" value="4"/>
</dbReference>
<dbReference type="CDD" id="cd11839">
    <property type="entry name" value="SH3_Intersectin_4"/>
    <property type="match status" value="1"/>
</dbReference>
<dbReference type="Pfam" id="PF16652">
    <property type="entry name" value="PH_13"/>
    <property type="match status" value="1"/>
</dbReference>
<dbReference type="InterPro" id="IPR000219">
    <property type="entry name" value="DH_dom"/>
</dbReference>
<dbReference type="SUPFAM" id="SSF47473">
    <property type="entry name" value="EF-hand"/>
    <property type="match status" value="2"/>
</dbReference>
<keyword evidence="5" id="KW-0472">Membrane</keyword>
<dbReference type="PRINTS" id="PR00452">
    <property type="entry name" value="SH3DOMAIN"/>
</dbReference>
<name>A0A095BZ20_SCHHA</name>
<dbReference type="PROSITE" id="PS00018">
    <property type="entry name" value="EF_HAND_1"/>
    <property type="match status" value="2"/>
</dbReference>
<dbReference type="InterPro" id="IPR056780">
    <property type="entry name" value="Renin_r_C"/>
</dbReference>
<evidence type="ECO:0000256" key="5">
    <source>
        <dbReference type="SAM" id="Phobius"/>
    </source>
</evidence>
<feature type="compositionally biased region" description="Basic and acidic residues" evidence="4">
    <location>
        <begin position="607"/>
        <end position="628"/>
    </location>
</feature>
<dbReference type="Gene3D" id="1.10.238.10">
    <property type="entry name" value="EF-hand"/>
    <property type="match status" value="2"/>
</dbReference>
<dbReference type="SMART" id="SM00326">
    <property type="entry name" value="SH3"/>
    <property type="match status" value="4"/>
</dbReference>
<dbReference type="Pfam" id="PF14604">
    <property type="entry name" value="SH3_9"/>
    <property type="match status" value="1"/>
</dbReference>
<dbReference type="EMBL" id="KL250608">
    <property type="protein sequence ID" value="KGB34418.1"/>
    <property type="molecule type" value="Genomic_DNA"/>
</dbReference>
<evidence type="ECO:0000313" key="6">
    <source>
        <dbReference type="EMBL" id="KGB34418.1"/>
    </source>
</evidence>
<dbReference type="GO" id="GO:0060090">
    <property type="term" value="F:molecular adaptor activity"/>
    <property type="evidence" value="ECO:0007669"/>
    <property type="project" value="TreeGrafter"/>
</dbReference>
<dbReference type="Gene3D" id="1.20.900.10">
    <property type="entry name" value="Dbl homology (DH) domain"/>
    <property type="match status" value="1"/>
</dbReference>
<evidence type="ECO:0000256" key="3">
    <source>
        <dbReference type="SAM" id="Coils"/>
    </source>
</evidence>
<proteinExistence type="predicted"/>
<dbReference type="InterPro" id="IPR002048">
    <property type="entry name" value="EF_hand_dom"/>
</dbReference>
<dbReference type="InterPro" id="IPR001452">
    <property type="entry name" value="SH3_domain"/>
</dbReference>
<sequence length="2025" mass="232126">MNYQDKNMFVNNADLLDIKSVIGSNEHNTILQIKLTKNYGAMLQVISHHQSINQSNLNGRLIVHLDHSNILHLFSYWRPEISEDLSLSMNGLPKQINSIIQFSFSKIYQYGQQFIIMFTNNLMNSIDQIQSNQLINIIYSDLEYTTYLLIYWINNESVFIESINIPIIKNILSMNLNITKLNFLEKWHGYNKMFNNLIQSKFNLIKYFDNIYKHLMIYIESNIQHNSFQKLIDNINPFLNYLVNKTIEKSEDFSKDSIKGLTEWDRWVITTDDRVKHDAQFQFLKPVGGYITGDQARVFFMKSGLSVMVLGQIWALADMDMDGKMDKKEFSIAMFLIKKTLEGLPLPPTLPPGLKKDPQPAFITSGVTLSLSLQTLRSDVLIQHDKAIVKILFADWLLYRKVVPSSTNIVGHNGLCSVSSNGQDSNPASTAYQDWIITSTNRPRYRLLFNQHDRNKRGFLTGVEARSILSQYGLPNPILAHIWNLADLDKNGNLNCDEFCIAIFLIEKAISGSQLPNTLPSMVLNYSLISIEKKYPFFHVLRLTSDLHILLYSLRYDIIQALSFEDKRRENFRQGQAELDRRKQELAEKMRLDEEIRLENERLEREKQQKLRMEKERQQAAEAEKQAELSRQLEAQREQRRRQAVEHRMKAARDAEKQRQIESERIRTDALLKERNHIQTLLEQAVAHRASLLESASSQQQRLLELDSRLTVAQTEVDSHKTSINEMRSKRDAYERDIRDMTEQVEAAKAELTHWQREKEQLGLRMAAGVDMNPVMEQYKTLQSMREARIKTIEQLRNKLNELDQNMTQQGHELATRRNKIDDSQDRVTRTMLDLVDLRHSVEQKMQAYKLKRKSTDLSISTSTTIGSTQKELYEAMFDFTARHPDELSFTTGTLIDVFVNAPTNVGPGWLYGQINDKVGLFPETYVRKKVDGKIDPFDPFGVHKITNTSVSSVMATTISTTINTPNTISVINTINSLTEPAVDNLVGIETTPTTKLNDTTFSNNDFYGEVQQNWNVSMSTITLPENIPTDQFLTLTVDDRVKIIEENDNNKEWYFGEITDKSDIVQKGWFPACCLKPFTKSNTSNIKNGLNISSSSNSLSKQPDILFSCIALYPYESNVSGDLNLSVGDLIRETRLMEEKLDISGSTINQMEHNNTINPPSLSKIIPISSPKLMEANSNNCMANLLSSSNTSSTSSSGVIVCTQPEFARVIAPYKATSAGQLTLQPGQVVQLRKRSPQGWWEGELQQRGHIRQIGWFPADFVRLITPLTVNGSSNSSDQKPLSKLISTTNNQIENTPTSLKALASKAITTSNSVNDNSVQSQQAQSNRVEMMQTIFSYKAVHADELTFEEGAIITVLGRDEPEWWRGRLQNSGAEGLFPVNYVRPYNPPSQTEKSSNSVNQRPVVPAQMNTDISRKLRERDFAIEELINTELAYNNSLIEVRDVFYKPMKASKMLTLQQLDDIFPHWNELIDTSTEFCRDLNDYVKSDSSDQSISQILLKHMIKFKVYRLYCTQQRVACETLQHYLSSNYRLNQLVKIFEKNTKTKGLPLSSYLLKPMQRITKYKLIVEKIATNTPISCPDYDEVVKVNNLMSALLKSIDHAIGSKDNPNRIDWFRSRLIGADKWLLDWLSDNTAQHPHDRPCLVHCGTLYKAKSNREFICFLFNKYLILTTPNYNTNGRLFEFPSTNQLNETKWSFILYKEPLALNQIYVFKGSFRQSTESTSSVFSSYSITPQSAPYNKSTNDELVRSVSTSTLAESIENPNINIRRQSEIVKYSMTNVFSLFKRRNSWQPIVTLKAPSNEICDLWVLILRDQIKAESNLSNSHSYSPSLKNEYPQHLLFTVSKVSTNSQDQFEVHFKISITDQMWKFCQIFANQSLIEFKTSETLNFLIPESLEKCLHITAFKSLPFINSNIIGSCIVPFSNIFINFPPTSIESFTKQIELNQSIGMKMEFIIELTDPAIVKKLNLAPDIRDDYAELFQITLWTSIALILVVWGVSWGIWNMDPGRDGIIYRGTMTRPKQD</sequence>
<dbReference type="PROSITE" id="PS50222">
    <property type="entry name" value="EF_HAND_2"/>
    <property type="match status" value="2"/>
</dbReference>
<dbReference type="SUPFAM" id="SSF50044">
    <property type="entry name" value="SH3-domain"/>
    <property type="match status" value="4"/>
</dbReference>
<dbReference type="InterPro" id="IPR011992">
    <property type="entry name" value="EF-hand-dom_pair"/>
</dbReference>
<dbReference type="GO" id="GO:0042734">
    <property type="term" value="C:presynaptic membrane"/>
    <property type="evidence" value="ECO:0007669"/>
    <property type="project" value="TreeGrafter"/>
</dbReference>
<dbReference type="GO" id="GO:0150007">
    <property type="term" value="P:clathrin-dependent synaptic vesicle endocytosis"/>
    <property type="evidence" value="ECO:0007669"/>
    <property type="project" value="TreeGrafter"/>
</dbReference>
<dbReference type="GO" id="GO:0005737">
    <property type="term" value="C:cytoplasm"/>
    <property type="evidence" value="ECO:0007669"/>
    <property type="project" value="TreeGrafter"/>
</dbReference>
<dbReference type="PANTHER" id="PTHR11216:SF170">
    <property type="entry name" value="DYNAMIN ASSOCIATED PROTEIN 160, ISOFORM D"/>
    <property type="match status" value="1"/>
</dbReference>
<gene>
    <name evidence="6" type="ORF">MS3_02628</name>
</gene>
<dbReference type="PROSITE" id="PS50010">
    <property type="entry name" value="DH_2"/>
    <property type="match status" value="1"/>
</dbReference>
<feature type="coiled-coil region" evidence="3">
    <location>
        <begin position="717"/>
        <end position="813"/>
    </location>
</feature>
<dbReference type="SMART" id="SM00027">
    <property type="entry name" value="EH"/>
    <property type="match status" value="2"/>
</dbReference>
<feature type="transmembrane region" description="Helical" evidence="5">
    <location>
        <begin position="1984"/>
        <end position="2004"/>
    </location>
</feature>
<reference evidence="6" key="1">
    <citation type="journal article" date="2012" name="Nat. Genet.">
        <title>Whole-genome sequence of Schistosoma haematobium.</title>
        <authorList>
            <person name="Young N.D."/>
            <person name="Jex A.R."/>
            <person name="Li B."/>
            <person name="Liu S."/>
            <person name="Yang L."/>
            <person name="Xiong Z."/>
            <person name="Li Y."/>
            <person name="Cantacessi C."/>
            <person name="Hall R.S."/>
            <person name="Xu X."/>
            <person name="Chen F."/>
            <person name="Wu X."/>
            <person name="Zerlotini A."/>
            <person name="Oliveira G."/>
            <person name="Hofmann A."/>
            <person name="Zhang G."/>
            <person name="Fang X."/>
            <person name="Kang Y."/>
            <person name="Campbell B.E."/>
            <person name="Loukas A."/>
            <person name="Ranganathan S."/>
            <person name="Rollinson D."/>
            <person name="Rinaldi G."/>
            <person name="Brindley P.J."/>
            <person name="Yang H."/>
            <person name="Wang J."/>
            <person name="Wang J."/>
            <person name="Gasser R.B."/>
        </authorList>
    </citation>
    <scope>NUCLEOTIDE SEQUENCE [LARGE SCALE GENOMIC DNA]</scope>
</reference>
<dbReference type="GO" id="GO:0005509">
    <property type="term" value="F:calcium ion binding"/>
    <property type="evidence" value="ECO:0007669"/>
    <property type="project" value="InterPro"/>
</dbReference>
<evidence type="ECO:0000256" key="4">
    <source>
        <dbReference type="SAM" id="MobiDB-lite"/>
    </source>
</evidence>
<evidence type="ECO:0000256" key="2">
    <source>
        <dbReference type="ARBA" id="ARBA00022837"/>
    </source>
</evidence>
<dbReference type="CDD" id="cd00160">
    <property type="entry name" value="RhoGEF"/>
    <property type="match status" value="1"/>
</dbReference>
<dbReference type="InterPro" id="IPR011993">
    <property type="entry name" value="PH-like_dom_sf"/>
</dbReference>
<dbReference type="FunFam" id="1.10.238.10:FF:000055">
    <property type="entry name" value="Intersectin-1 isoform 1"/>
    <property type="match status" value="1"/>
</dbReference>
<organism evidence="6">
    <name type="scientific">Schistosoma haematobium</name>
    <name type="common">Blood fluke</name>
    <dbReference type="NCBI Taxonomy" id="6185"/>
    <lineage>
        <taxon>Eukaryota</taxon>
        <taxon>Metazoa</taxon>
        <taxon>Spiralia</taxon>
        <taxon>Lophotrochozoa</taxon>
        <taxon>Platyhelminthes</taxon>
        <taxon>Trematoda</taxon>
        <taxon>Digenea</taxon>
        <taxon>Strigeidida</taxon>
        <taxon>Schistosomatoidea</taxon>
        <taxon>Schistosomatidae</taxon>
        <taxon>Schistosoma</taxon>
    </lineage>
</organism>
<dbReference type="SMART" id="SM00054">
    <property type="entry name" value="EFh"/>
    <property type="match status" value="2"/>
</dbReference>
<dbReference type="PANTHER" id="PTHR11216">
    <property type="entry name" value="EH DOMAIN"/>
    <property type="match status" value="1"/>
</dbReference>
<accession>A0A095BZ20</accession>
<dbReference type="CDD" id="cd00052">
    <property type="entry name" value="EH"/>
    <property type="match status" value="2"/>
</dbReference>
<keyword evidence="3" id="KW-0175">Coiled coil</keyword>
<keyword evidence="5" id="KW-0812">Transmembrane</keyword>
<dbReference type="GO" id="GO:0097708">
    <property type="term" value="C:intracellular vesicle"/>
    <property type="evidence" value="ECO:0007669"/>
    <property type="project" value="TreeGrafter"/>
</dbReference>
<dbReference type="SUPFAM" id="SSF48065">
    <property type="entry name" value="DBL homology domain (DH-domain)"/>
    <property type="match status" value="1"/>
</dbReference>
<keyword evidence="2" id="KW-0106">Calcium</keyword>
<dbReference type="PROSITE" id="PS50002">
    <property type="entry name" value="SH3"/>
    <property type="match status" value="4"/>
</dbReference>
<dbReference type="Pfam" id="PF00018">
    <property type="entry name" value="SH3_1"/>
    <property type="match status" value="2"/>
</dbReference>
<dbReference type="PROSITE" id="PS50031">
    <property type="entry name" value="EH"/>
    <property type="match status" value="2"/>
</dbReference>
<evidence type="ECO:0000256" key="1">
    <source>
        <dbReference type="ARBA" id="ARBA00022443"/>
    </source>
</evidence>
<protein>
    <submittedName>
        <fullName evidence="6">Intersectin-1</fullName>
    </submittedName>
</protein>
<dbReference type="Pfam" id="PF07850">
    <property type="entry name" value="Renin_r"/>
    <property type="match status" value="1"/>
</dbReference>
<dbReference type="Pfam" id="PF00621">
    <property type="entry name" value="RhoGEF"/>
    <property type="match status" value="1"/>
</dbReference>
<dbReference type="STRING" id="6185.A0A095BZ20"/>
<keyword evidence="1" id="KW-0728">SH3 domain</keyword>
<dbReference type="InterPro" id="IPR035899">
    <property type="entry name" value="DBL_dom_sf"/>
</dbReference>
<dbReference type="InterPro" id="IPR036028">
    <property type="entry name" value="SH3-like_dom_sf"/>
</dbReference>
<feature type="region of interest" description="Disordered" evidence="4">
    <location>
        <begin position="607"/>
        <end position="646"/>
    </location>
</feature>
<feature type="compositionally biased region" description="Basic and acidic residues" evidence="4">
    <location>
        <begin position="634"/>
        <end position="646"/>
    </location>
</feature>
<dbReference type="InterPro" id="IPR018247">
    <property type="entry name" value="EF_Hand_1_Ca_BS"/>
</dbReference>
<dbReference type="GO" id="GO:0005085">
    <property type="term" value="F:guanyl-nucleotide exchange factor activity"/>
    <property type="evidence" value="ECO:0007669"/>
    <property type="project" value="InterPro"/>
</dbReference>
<dbReference type="InterPro" id="IPR000261">
    <property type="entry name" value="EH_dom"/>
</dbReference>
<dbReference type="SMART" id="SM00325">
    <property type="entry name" value="RhoGEF"/>
    <property type="match status" value="1"/>
</dbReference>
<dbReference type="CDD" id="cd00174">
    <property type="entry name" value="SH3"/>
    <property type="match status" value="1"/>
</dbReference>
<keyword evidence="5" id="KW-1133">Transmembrane helix</keyword>
<dbReference type="Pfam" id="PF12763">
    <property type="entry name" value="EH"/>
    <property type="match status" value="2"/>
</dbReference>
<dbReference type="InterPro" id="IPR001849">
    <property type="entry name" value="PH_domain"/>
</dbReference>